<evidence type="ECO:0000256" key="10">
    <source>
        <dbReference type="PIRSR" id="PIRSR003092-1"/>
    </source>
</evidence>
<evidence type="ECO:0000256" key="5">
    <source>
        <dbReference type="ARBA" id="ARBA00022840"/>
    </source>
</evidence>
<dbReference type="GO" id="GO:0009898">
    <property type="term" value="C:cytoplasmic side of plasma membrane"/>
    <property type="evidence" value="ECO:0007669"/>
    <property type="project" value="TreeGrafter"/>
</dbReference>
<dbReference type="NCBIfam" id="TIGR01968">
    <property type="entry name" value="minD_bact"/>
    <property type="match status" value="1"/>
</dbReference>
<evidence type="ECO:0000259" key="11">
    <source>
        <dbReference type="Pfam" id="PF13614"/>
    </source>
</evidence>
<dbReference type="InterPro" id="IPR025501">
    <property type="entry name" value="MinD_FleN"/>
</dbReference>
<feature type="domain" description="AAA" evidence="11">
    <location>
        <begin position="3"/>
        <end position="156"/>
    </location>
</feature>
<keyword evidence="3" id="KW-0132">Cell division</keyword>
<dbReference type="InterPro" id="IPR025669">
    <property type="entry name" value="AAA_dom"/>
</dbReference>
<dbReference type="Pfam" id="PF13614">
    <property type="entry name" value="AAA_31"/>
    <property type="match status" value="1"/>
</dbReference>
<dbReference type="PIRSF" id="PIRSF003092">
    <property type="entry name" value="MinD"/>
    <property type="match status" value="1"/>
</dbReference>
<dbReference type="InterPro" id="IPR010223">
    <property type="entry name" value="MinD"/>
</dbReference>
<feature type="binding site" evidence="10">
    <location>
        <begin position="11"/>
        <end position="18"/>
    </location>
    <ligand>
        <name>ATP</name>
        <dbReference type="ChEBI" id="CHEBI:30616"/>
    </ligand>
</feature>
<name>A0A0L0WD93_GOTPU</name>
<evidence type="ECO:0000313" key="13">
    <source>
        <dbReference type="Proteomes" id="UP000037267"/>
    </source>
</evidence>
<dbReference type="PANTHER" id="PTHR43384">
    <property type="entry name" value="SEPTUM SITE-DETERMINING PROTEIN MIND HOMOLOG, CHLOROPLASTIC-RELATED"/>
    <property type="match status" value="1"/>
</dbReference>
<comment type="caution">
    <text evidence="12">The sequence shown here is derived from an EMBL/GenBank/DDBJ whole genome shotgun (WGS) entry which is preliminary data.</text>
</comment>
<dbReference type="InterPro" id="IPR027417">
    <property type="entry name" value="P-loop_NTPase"/>
</dbReference>
<keyword evidence="7" id="KW-0131">Cell cycle</keyword>
<reference evidence="13" key="1">
    <citation type="submission" date="2015-07" db="EMBL/GenBank/DDBJ databases">
        <title>Draft genome sequence of the purine-degrading Gottschalkia purinilyticum DSM 1384 (formerly Clostridium purinilyticum).</title>
        <authorList>
            <person name="Poehlein A."/>
            <person name="Schiel-Bengelsdorf B."/>
            <person name="Bengelsdorf F.R."/>
            <person name="Daniel R."/>
            <person name="Duerre P."/>
        </authorList>
    </citation>
    <scope>NUCLEOTIDE SEQUENCE [LARGE SCALE GENOMIC DNA]</scope>
    <source>
        <strain evidence="13">DSM 1384</strain>
    </source>
</reference>
<dbReference type="GO" id="GO:0016887">
    <property type="term" value="F:ATP hydrolysis activity"/>
    <property type="evidence" value="ECO:0007669"/>
    <property type="project" value="InterPro"/>
</dbReference>
<evidence type="ECO:0000256" key="9">
    <source>
        <dbReference type="ARBA" id="ARBA00032845"/>
    </source>
</evidence>
<accession>A0A0L0WD93</accession>
<gene>
    <name evidence="12" type="primary">minD</name>
    <name evidence="12" type="ORF">CLPU_3c02280</name>
</gene>
<dbReference type="CDD" id="cd02036">
    <property type="entry name" value="MinD"/>
    <property type="match status" value="1"/>
</dbReference>
<evidence type="ECO:0000313" key="12">
    <source>
        <dbReference type="EMBL" id="KNF09449.1"/>
    </source>
</evidence>
<dbReference type="AlphaFoldDB" id="A0A0L0WD93"/>
<keyword evidence="6" id="KW-0717">Septation</keyword>
<dbReference type="Gene3D" id="3.40.50.300">
    <property type="entry name" value="P-loop containing nucleotide triphosphate hydrolases"/>
    <property type="match status" value="1"/>
</dbReference>
<dbReference type="EMBL" id="LGSS01000003">
    <property type="protein sequence ID" value="KNF09449.1"/>
    <property type="molecule type" value="Genomic_DNA"/>
</dbReference>
<dbReference type="GO" id="GO:0051782">
    <property type="term" value="P:negative regulation of cell division"/>
    <property type="evidence" value="ECO:0007669"/>
    <property type="project" value="TreeGrafter"/>
</dbReference>
<dbReference type="PANTHER" id="PTHR43384:SF6">
    <property type="entry name" value="SEPTUM SITE-DETERMINING PROTEIN MIND HOMOLOG, CHLOROPLASTIC"/>
    <property type="match status" value="1"/>
</dbReference>
<keyword evidence="5 10" id="KW-0067">ATP-binding</keyword>
<dbReference type="PATRIC" id="fig|1503.3.peg.2097"/>
<evidence type="ECO:0000256" key="1">
    <source>
        <dbReference type="ARBA" id="ARBA00010257"/>
    </source>
</evidence>
<dbReference type="SUPFAM" id="SSF52540">
    <property type="entry name" value="P-loop containing nucleoside triphosphate hydrolases"/>
    <property type="match status" value="1"/>
</dbReference>
<keyword evidence="13" id="KW-1185">Reference proteome</keyword>
<evidence type="ECO:0000256" key="7">
    <source>
        <dbReference type="ARBA" id="ARBA00023306"/>
    </source>
</evidence>
<evidence type="ECO:0000256" key="8">
    <source>
        <dbReference type="ARBA" id="ARBA00025436"/>
    </source>
</evidence>
<proteinExistence type="inferred from homology"/>
<evidence type="ECO:0000256" key="6">
    <source>
        <dbReference type="ARBA" id="ARBA00023210"/>
    </source>
</evidence>
<dbReference type="OrthoDB" id="9773088at2"/>
<keyword evidence="4 10" id="KW-0547">Nucleotide-binding</keyword>
<dbReference type="RefSeq" id="WP_050354432.1">
    <property type="nucleotide sequence ID" value="NZ_LGSS01000003.1"/>
</dbReference>
<protein>
    <recommendedName>
        <fullName evidence="2">Septum site-determining protein MinD</fullName>
    </recommendedName>
    <alternativeName>
        <fullName evidence="9">Cell division inhibitor MinD</fullName>
    </alternativeName>
</protein>
<dbReference type="GO" id="GO:0005829">
    <property type="term" value="C:cytosol"/>
    <property type="evidence" value="ECO:0007669"/>
    <property type="project" value="TreeGrafter"/>
</dbReference>
<dbReference type="GO" id="GO:0000917">
    <property type="term" value="P:division septum assembly"/>
    <property type="evidence" value="ECO:0007669"/>
    <property type="project" value="UniProtKB-KW"/>
</dbReference>
<dbReference type="Proteomes" id="UP000037267">
    <property type="component" value="Unassembled WGS sequence"/>
</dbReference>
<comment type="function">
    <text evidence="8">ATPase required for the correct placement of the division site. Cell division inhibitors MinC and MinD act in concert to form an inhibitor capable of blocking formation of the polar Z ring septums. Rapidly oscillates between the poles of the cell to destabilize FtsZ filaments that have formed before they mature into polar Z rings.</text>
</comment>
<comment type="similarity">
    <text evidence="1">Belongs to the ParA family. MinD subfamily.</text>
</comment>
<dbReference type="STRING" id="1503.CLPU_3c02280"/>
<dbReference type="InterPro" id="IPR050625">
    <property type="entry name" value="ParA/MinD_ATPase"/>
</dbReference>
<evidence type="ECO:0000256" key="3">
    <source>
        <dbReference type="ARBA" id="ARBA00022618"/>
    </source>
</evidence>
<dbReference type="GO" id="GO:0005524">
    <property type="term" value="F:ATP binding"/>
    <property type="evidence" value="ECO:0007669"/>
    <property type="project" value="UniProtKB-KW"/>
</dbReference>
<evidence type="ECO:0000256" key="4">
    <source>
        <dbReference type="ARBA" id="ARBA00022741"/>
    </source>
</evidence>
<evidence type="ECO:0000256" key="2">
    <source>
        <dbReference type="ARBA" id="ARBA00016887"/>
    </source>
</evidence>
<organism evidence="12 13">
    <name type="scientific">Gottschalkia purinilytica</name>
    <name type="common">Clostridium purinilyticum</name>
    <dbReference type="NCBI Taxonomy" id="1503"/>
    <lineage>
        <taxon>Bacteria</taxon>
        <taxon>Bacillati</taxon>
        <taxon>Bacillota</taxon>
        <taxon>Tissierellia</taxon>
        <taxon>Tissierellales</taxon>
        <taxon>Gottschalkiaceae</taxon>
        <taxon>Gottschalkia</taxon>
    </lineage>
</organism>
<sequence>MGEVIVVTSGKGGVGKTTTTANIGTGLAMLGKTVVVVDADIGLRNLDVVMGLENRIVYDIVDVVEKVCKLKQGLIRDKRYNGLYLLPAAQTKDKNAISPSQMQELSDSLKEQFDYVIIDCPAGIEQGFQNAIAGADKSIVVTTPEISAVRDADRIIGLLEAKGLDDPKLIINRIRYDMVKRGDMMNIDDMIDILAIDLLGIVPDDESIVISTNKGEPVVIEEKALSGQAYKNIVQRILGEEVPLLNLETEEGMFTKLKKILFGK</sequence>
<dbReference type="FunFam" id="3.40.50.300:FF:000068">
    <property type="entry name" value="Site-determining protein"/>
    <property type="match status" value="1"/>
</dbReference>